<evidence type="ECO:0000313" key="7">
    <source>
        <dbReference type="Proteomes" id="UP000298049"/>
    </source>
</evidence>
<dbReference type="EMBL" id="CP031093">
    <property type="protein sequence ID" value="QCF27427.1"/>
    <property type="molecule type" value="Genomic_DNA"/>
</dbReference>
<dbReference type="RefSeq" id="WP_136550138.1">
    <property type="nucleotide sequence ID" value="NZ_CP031093.1"/>
</dbReference>
<dbReference type="SUPFAM" id="SSF46785">
    <property type="entry name" value="Winged helix' DNA-binding domain"/>
    <property type="match status" value="1"/>
</dbReference>
<dbReference type="Pfam" id="PF03466">
    <property type="entry name" value="LysR_substrate"/>
    <property type="match status" value="1"/>
</dbReference>
<gene>
    <name evidence="6" type="ORF">soil367_16675</name>
</gene>
<dbReference type="OrthoDB" id="3252676at2"/>
<evidence type="ECO:0000259" key="5">
    <source>
        <dbReference type="PROSITE" id="PS50931"/>
    </source>
</evidence>
<dbReference type="PANTHER" id="PTHR30419">
    <property type="entry name" value="HTH-TYPE TRANSCRIPTIONAL REGULATOR YBHD"/>
    <property type="match status" value="1"/>
</dbReference>
<keyword evidence="3" id="KW-0238">DNA-binding</keyword>
<dbReference type="GO" id="GO:0003700">
    <property type="term" value="F:DNA-binding transcription factor activity"/>
    <property type="evidence" value="ECO:0007669"/>
    <property type="project" value="InterPro"/>
</dbReference>
<dbReference type="KEGG" id="hmi:soil367_16675"/>
<dbReference type="GO" id="GO:0003677">
    <property type="term" value="F:DNA binding"/>
    <property type="evidence" value="ECO:0007669"/>
    <property type="project" value="UniProtKB-KW"/>
</dbReference>
<protein>
    <submittedName>
        <fullName evidence="6">LysR family transcriptional regulator</fullName>
    </submittedName>
</protein>
<reference evidence="6 7" key="1">
    <citation type="submission" date="2018-07" db="EMBL/GenBank/DDBJ databases">
        <title>Marsedoiliclastica nanhaica gen. nov. sp. nov., a novel marine hydrocarbonoclastic bacterium isolated from an in-situ enriched hydrocarbon-degrading consortium in deep-sea sediment.</title>
        <authorList>
            <person name="Dong C."/>
            <person name="Ma T."/>
            <person name="Liu R."/>
            <person name="Shao Z."/>
        </authorList>
    </citation>
    <scope>NUCLEOTIDE SEQUENCE [LARGE SCALE GENOMIC DNA]</scope>
    <source>
        <strain evidence="7">soil36-7</strain>
    </source>
</reference>
<dbReference type="GO" id="GO:0005829">
    <property type="term" value="C:cytosol"/>
    <property type="evidence" value="ECO:0007669"/>
    <property type="project" value="TreeGrafter"/>
</dbReference>
<dbReference type="Proteomes" id="UP000298049">
    <property type="component" value="Chromosome"/>
</dbReference>
<dbReference type="FunFam" id="1.10.10.10:FF:000001">
    <property type="entry name" value="LysR family transcriptional regulator"/>
    <property type="match status" value="1"/>
</dbReference>
<dbReference type="PROSITE" id="PS50931">
    <property type="entry name" value="HTH_LYSR"/>
    <property type="match status" value="1"/>
</dbReference>
<dbReference type="InterPro" id="IPR036390">
    <property type="entry name" value="WH_DNA-bd_sf"/>
</dbReference>
<dbReference type="Gene3D" id="1.10.10.10">
    <property type="entry name" value="Winged helix-like DNA-binding domain superfamily/Winged helix DNA-binding domain"/>
    <property type="match status" value="1"/>
</dbReference>
<dbReference type="Pfam" id="PF00126">
    <property type="entry name" value="HTH_1"/>
    <property type="match status" value="1"/>
</dbReference>
<dbReference type="PRINTS" id="PR00039">
    <property type="entry name" value="HTHLYSR"/>
</dbReference>
<evidence type="ECO:0000256" key="2">
    <source>
        <dbReference type="ARBA" id="ARBA00023015"/>
    </source>
</evidence>
<evidence type="ECO:0000256" key="3">
    <source>
        <dbReference type="ARBA" id="ARBA00023125"/>
    </source>
</evidence>
<dbReference type="InterPro" id="IPR005119">
    <property type="entry name" value="LysR_subst-bd"/>
</dbReference>
<evidence type="ECO:0000313" key="6">
    <source>
        <dbReference type="EMBL" id="QCF27427.1"/>
    </source>
</evidence>
<evidence type="ECO:0000256" key="4">
    <source>
        <dbReference type="ARBA" id="ARBA00023163"/>
    </source>
</evidence>
<dbReference type="SUPFAM" id="SSF53850">
    <property type="entry name" value="Periplasmic binding protein-like II"/>
    <property type="match status" value="1"/>
</dbReference>
<accession>A0A4P7XMP8</accession>
<dbReference type="InterPro" id="IPR050950">
    <property type="entry name" value="HTH-type_LysR_regulators"/>
</dbReference>
<sequence>MHHVRYLRYVDAVARTGSIRKAAERLNIVSSAVNRRILDLEQEIGTPLFERLPRGVRLTPAGEIFVAYLRRALAEVDRVQSEIEDLQGLRRGVVRIAAIEGLATHFLPDIISNFQRDHPKIVFGIDICGRNEVVKRVKLFEADLGLVFNPPPDADLRHLAEIEERLCAFVPTDHPLADRRSVRLSECVEFPLAIPDRSLGGRVLLDNFLSKRSLKLEPNLETNSYELMRHFVLQSGGVYFQISTGVPQPNGRPGLVAIPLEERGLAVGKLVLCCERSRTLPVAAAMVAEQIQTVLDGIAAESR</sequence>
<dbReference type="Gene3D" id="3.40.190.290">
    <property type="match status" value="1"/>
</dbReference>
<keyword evidence="4" id="KW-0804">Transcription</keyword>
<dbReference type="InterPro" id="IPR000847">
    <property type="entry name" value="LysR_HTH_N"/>
</dbReference>
<proteinExistence type="inferred from homology"/>
<organism evidence="6 7">
    <name type="scientific">Hydrocarboniclastica marina</name>
    <dbReference type="NCBI Taxonomy" id="2259620"/>
    <lineage>
        <taxon>Bacteria</taxon>
        <taxon>Pseudomonadati</taxon>
        <taxon>Pseudomonadota</taxon>
        <taxon>Gammaproteobacteria</taxon>
        <taxon>Alteromonadales</taxon>
        <taxon>Alteromonadaceae</taxon>
        <taxon>Hydrocarboniclastica</taxon>
    </lineage>
</organism>
<feature type="domain" description="HTH lysR-type" evidence="5">
    <location>
        <begin position="5"/>
        <end position="59"/>
    </location>
</feature>
<dbReference type="AlphaFoldDB" id="A0A4P7XMP8"/>
<keyword evidence="2" id="KW-0805">Transcription regulation</keyword>
<evidence type="ECO:0000256" key="1">
    <source>
        <dbReference type="ARBA" id="ARBA00009437"/>
    </source>
</evidence>
<keyword evidence="7" id="KW-1185">Reference proteome</keyword>
<comment type="similarity">
    <text evidence="1">Belongs to the LysR transcriptional regulatory family.</text>
</comment>
<name>A0A4P7XMP8_9ALTE</name>
<dbReference type="InterPro" id="IPR036388">
    <property type="entry name" value="WH-like_DNA-bd_sf"/>
</dbReference>